<accession>A0AAD7R748</accession>
<comment type="caution">
    <text evidence="1">The sequence shown here is derived from an EMBL/GenBank/DDBJ whole genome shotgun (WGS) entry which is preliminary data.</text>
</comment>
<reference evidence="1" key="1">
    <citation type="journal article" date="2023" name="Science">
        <title>Genome structures resolve the early diversification of teleost fishes.</title>
        <authorList>
            <person name="Parey E."/>
            <person name="Louis A."/>
            <person name="Montfort J."/>
            <person name="Bouchez O."/>
            <person name="Roques C."/>
            <person name="Iampietro C."/>
            <person name="Lluch J."/>
            <person name="Castinel A."/>
            <person name="Donnadieu C."/>
            <person name="Desvignes T."/>
            <person name="Floi Bucao C."/>
            <person name="Jouanno E."/>
            <person name="Wen M."/>
            <person name="Mejri S."/>
            <person name="Dirks R."/>
            <person name="Jansen H."/>
            <person name="Henkel C."/>
            <person name="Chen W.J."/>
            <person name="Zahm M."/>
            <person name="Cabau C."/>
            <person name="Klopp C."/>
            <person name="Thompson A.W."/>
            <person name="Robinson-Rechavi M."/>
            <person name="Braasch I."/>
            <person name="Lecointre G."/>
            <person name="Bobe J."/>
            <person name="Postlethwait J.H."/>
            <person name="Berthelot C."/>
            <person name="Roest Crollius H."/>
            <person name="Guiguen Y."/>
        </authorList>
    </citation>
    <scope>NUCLEOTIDE SEQUENCE</scope>
    <source>
        <strain evidence="1">NC1722</strain>
    </source>
</reference>
<proteinExistence type="predicted"/>
<evidence type="ECO:0000313" key="2">
    <source>
        <dbReference type="Proteomes" id="UP001221898"/>
    </source>
</evidence>
<gene>
    <name evidence="1" type="ORF">AAFF_G00317310</name>
</gene>
<evidence type="ECO:0000313" key="1">
    <source>
        <dbReference type="EMBL" id="KAJ8367480.1"/>
    </source>
</evidence>
<organism evidence="1 2">
    <name type="scientific">Aldrovandia affinis</name>
    <dbReference type="NCBI Taxonomy" id="143900"/>
    <lineage>
        <taxon>Eukaryota</taxon>
        <taxon>Metazoa</taxon>
        <taxon>Chordata</taxon>
        <taxon>Craniata</taxon>
        <taxon>Vertebrata</taxon>
        <taxon>Euteleostomi</taxon>
        <taxon>Actinopterygii</taxon>
        <taxon>Neopterygii</taxon>
        <taxon>Teleostei</taxon>
        <taxon>Notacanthiformes</taxon>
        <taxon>Halosauridae</taxon>
        <taxon>Aldrovandia</taxon>
    </lineage>
</organism>
<keyword evidence="2" id="KW-1185">Reference proteome</keyword>
<protein>
    <submittedName>
        <fullName evidence="1">Uncharacterized protein</fullName>
    </submittedName>
</protein>
<dbReference type="EMBL" id="JAINUG010000473">
    <property type="protein sequence ID" value="KAJ8367480.1"/>
    <property type="molecule type" value="Genomic_DNA"/>
</dbReference>
<dbReference type="Proteomes" id="UP001221898">
    <property type="component" value="Unassembled WGS sequence"/>
</dbReference>
<sequence>MTIFPSLDIPNPNELLQGPACAQLQWHIQTSPTGPGAPAGVPLSHQIHRVGTSDNVRRSDICGRRVTVEGFRRDTLDPRATQSPASRCRREATEGMFINHRGLSRSVPRGLAGDTDLALGRGVLPFGPSA</sequence>
<dbReference type="AlphaFoldDB" id="A0AAD7R748"/>
<name>A0AAD7R748_9TELE</name>